<feature type="signal peptide" evidence="1">
    <location>
        <begin position="1"/>
        <end position="18"/>
    </location>
</feature>
<organism evidence="2 3">
    <name type="scientific">Linum trigynum</name>
    <dbReference type="NCBI Taxonomy" id="586398"/>
    <lineage>
        <taxon>Eukaryota</taxon>
        <taxon>Viridiplantae</taxon>
        <taxon>Streptophyta</taxon>
        <taxon>Embryophyta</taxon>
        <taxon>Tracheophyta</taxon>
        <taxon>Spermatophyta</taxon>
        <taxon>Magnoliopsida</taxon>
        <taxon>eudicotyledons</taxon>
        <taxon>Gunneridae</taxon>
        <taxon>Pentapetalae</taxon>
        <taxon>rosids</taxon>
        <taxon>fabids</taxon>
        <taxon>Malpighiales</taxon>
        <taxon>Linaceae</taxon>
        <taxon>Linum</taxon>
    </lineage>
</organism>
<keyword evidence="1" id="KW-0732">Signal</keyword>
<feature type="chain" id="PRO_5043875398" evidence="1">
    <location>
        <begin position="19"/>
        <end position="93"/>
    </location>
</feature>
<evidence type="ECO:0000256" key="1">
    <source>
        <dbReference type="SAM" id="SignalP"/>
    </source>
</evidence>
<sequence length="93" mass="10304">MTIIIYFHLFLMADDVVSLLSSHRALLPSSLLFPLSGRYSCRAEERDGREIAVELGRREEGWPDAFVERPGIDRSLASVGLAAALARMEGNGR</sequence>
<reference evidence="2 3" key="1">
    <citation type="submission" date="2024-04" db="EMBL/GenBank/DDBJ databases">
        <authorList>
            <person name="Fracassetti M."/>
        </authorList>
    </citation>
    <scope>NUCLEOTIDE SEQUENCE [LARGE SCALE GENOMIC DNA]</scope>
</reference>
<gene>
    <name evidence="2" type="ORF">LTRI10_LOCUS2774</name>
</gene>
<dbReference type="Proteomes" id="UP001497516">
    <property type="component" value="Chromosome 1"/>
</dbReference>
<accession>A0AAV2CFE5</accession>
<name>A0AAV2CFE5_9ROSI</name>
<proteinExistence type="predicted"/>
<evidence type="ECO:0000313" key="2">
    <source>
        <dbReference type="EMBL" id="CAL1354994.1"/>
    </source>
</evidence>
<dbReference type="AlphaFoldDB" id="A0AAV2CFE5"/>
<dbReference type="EMBL" id="OZ034813">
    <property type="protein sequence ID" value="CAL1354994.1"/>
    <property type="molecule type" value="Genomic_DNA"/>
</dbReference>
<protein>
    <submittedName>
        <fullName evidence="2">Uncharacterized protein</fullName>
    </submittedName>
</protein>
<keyword evidence="3" id="KW-1185">Reference proteome</keyword>
<evidence type="ECO:0000313" key="3">
    <source>
        <dbReference type="Proteomes" id="UP001497516"/>
    </source>
</evidence>